<dbReference type="NCBIfam" id="TIGR02999">
    <property type="entry name" value="Sig-70_X6"/>
    <property type="match status" value="1"/>
</dbReference>
<dbReference type="AlphaFoldDB" id="A0A7Y9NPU8"/>
<dbReference type="InterPro" id="IPR011517">
    <property type="entry name" value="RNA_pol_sigma70_ECF-like"/>
</dbReference>
<dbReference type="GO" id="GO:0006352">
    <property type="term" value="P:DNA-templated transcription initiation"/>
    <property type="evidence" value="ECO:0007669"/>
    <property type="project" value="InterPro"/>
</dbReference>
<dbReference type="InterPro" id="IPR013324">
    <property type="entry name" value="RNA_pol_sigma_r3/r4-like"/>
</dbReference>
<dbReference type="SUPFAM" id="SSF88659">
    <property type="entry name" value="Sigma3 and sigma4 domains of RNA polymerase sigma factors"/>
    <property type="match status" value="1"/>
</dbReference>
<evidence type="ECO:0000256" key="3">
    <source>
        <dbReference type="ARBA" id="ARBA00023082"/>
    </source>
</evidence>
<protein>
    <submittedName>
        <fullName evidence="6">RNA polymerase sigma factor (TIGR02999 family)</fullName>
    </submittedName>
</protein>
<keyword evidence="2" id="KW-0805">Transcription regulation</keyword>
<dbReference type="Gene3D" id="1.10.10.10">
    <property type="entry name" value="Winged helix-like DNA-binding domain superfamily/Winged helix DNA-binding domain"/>
    <property type="match status" value="1"/>
</dbReference>
<gene>
    <name evidence="6" type="ORF">HDF12_003114</name>
</gene>
<dbReference type="InterPro" id="IPR013325">
    <property type="entry name" value="RNA_pol_sigma_r2"/>
</dbReference>
<organism evidence="6 7">
    <name type="scientific">Tunturiibacter lichenicola</name>
    <dbReference type="NCBI Taxonomy" id="2051959"/>
    <lineage>
        <taxon>Bacteria</taxon>
        <taxon>Pseudomonadati</taxon>
        <taxon>Acidobacteriota</taxon>
        <taxon>Terriglobia</taxon>
        <taxon>Terriglobales</taxon>
        <taxon>Acidobacteriaceae</taxon>
        <taxon>Tunturiibacter</taxon>
    </lineage>
</organism>
<evidence type="ECO:0000313" key="7">
    <source>
        <dbReference type="Proteomes" id="UP000534186"/>
    </source>
</evidence>
<dbReference type="EMBL" id="JACCCV010000002">
    <property type="protein sequence ID" value="NYF52715.1"/>
    <property type="molecule type" value="Genomic_DNA"/>
</dbReference>
<reference evidence="6 7" key="1">
    <citation type="submission" date="2020-07" db="EMBL/GenBank/DDBJ databases">
        <title>Genomic Encyclopedia of Type Strains, Phase IV (KMG-V): Genome sequencing to study the core and pangenomes of soil and plant-associated prokaryotes.</title>
        <authorList>
            <person name="Whitman W."/>
        </authorList>
    </citation>
    <scope>NUCLEOTIDE SEQUENCE [LARGE SCALE GENOMIC DNA]</scope>
    <source>
        <strain evidence="6 7">M8UP30</strain>
    </source>
</reference>
<comment type="caution">
    <text evidence="6">The sequence shown here is derived from an EMBL/GenBank/DDBJ whole genome shotgun (WGS) entry which is preliminary data.</text>
</comment>
<dbReference type="Pfam" id="PF07638">
    <property type="entry name" value="Sigma70_ECF"/>
    <property type="match status" value="1"/>
</dbReference>
<evidence type="ECO:0000256" key="2">
    <source>
        <dbReference type="ARBA" id="ARBA00023015"/>
    </source>
</evidence>
<dbReference type="NCBIfam" id="TIGR02937">
    <property type="entry name" value="sigma70-ECF"/>
    <property type="match status" value="1"/>
</dbReference>
<evidence type="ECO:0000313" key="6">
    <source>
        <dbReference type="EMBL" id="NYF52715.1"/>
    </source>
</evidence>
<dbReference type="Proteomes" id="UP000534186">
    <property type="component" value="Unassembled WGS sequence"/>
</dbReference>
<name>A0A7Y9NPU8_9BACT</name>
<dbReference type="InterPro" id="IPR039425">
    <property type="entry name" value="RNA_pol_sigma-70-like"/>
</dbReference>
<dbReference type="InterPro" id="IPR036388">
    <property type="entry name" value="WH-like_DNA-bd_sf"/>
</dbReference>
<keyword evidence="4" id="KW-0804">Transcription</keyword>
<comment type="similarity">
    <text evidence="1">Belongs to the sigma-70 factor family. ECF subfamily.</text>
</comment>
<dbReference type="SUPFAM" id="SSF88946">
    <property type="entry name" value="Sigma2 domain of RNA polymerase sigma factors"/>
    <property type="match status" value="1"/>
</dbReference>
<evidence type="ECO:0000256" key="1">
    <source>
        <dbReference type="ARBA" id="ARBA00010641"/>
    </source>
</evidence>
<dbReference type="GO" id="GO:0016987">
    <property type="term" value="F:sigma factor activity"/>
    <property type="evidence" value="ECO:0007669"/>
    <property type="project" value="UniProtKB-KW"/>
</dbReference>
<evidence type="ECO:0000256" key="4">
    <source>
        <dbReference type="ARBA" id="ARBA00023163"/>
    </source>
</evidence>
<dbReference type="PANTHER" id="PTHR43133">
    <property type="entry name" value="RNA POLYMERASE ECF-TYPE SIGMA FACTO"/>
    <property type="match status" value="1"/>
</dbReference>
<keyword evidence="3" id="KW-0731">Sigma factor</keyword>
<evidence type="ECO:0000259" key="5">
    <source>
        <dbReference type="Pfam" id="PF07638"/>
    </source>
</evidence>
<proteinExistence type="inferred from homology"/>
<feature type="domain" description="RNA polymerase sigma-70 ECF-like HTH" evidence="5">
    <location>
        <begin position="8"/>
        <end position="186"/>
    </location>
</feature>
<dbReference type="CDD" id="cd06171">
    <property type="entry name" value="Sigma70_r4"/>
    <property type="match status" value="1"/>
</dbReference>
<dbReference type="InterPro" id="IPR053812">
    <property type="entry name" value="HTH_Sigma70_ECF-like"/>
</dbReference>
<sequence length="192" mass="21903">MPRTDLPEVDELLAKWGAGDREALRALIPLIYEELRRVARQQLRRALSPHTLQTTALVHEAYMRLHHQFRGQFQNKSHFIAVCALLMRQILVGYEREKRAAKRGGGVRNCTLEDVHAVMQGRPVDLLDLDRALTELSNLDAEQARIVELRFFGGFSIEETAEVVGISPATVKRHWSTARVWLYQQLCGKAHA</sequence>
<dbReference type="PANTHER" id="PTHR43133:SF39">
    <property type="entry name" value="SIMILAR TO RNA POLYMERASE SIGMA-E FACTOR"/>
    <property type="match status" value="1"/>
</dbReference>
<dbReference type="InterPro" id="IPR014284">
    <property type="entry name" value="RNA_pol_sigma-70_dom"/>
</dbReference>
<accession>A0A7Y9NPU8</accession>